<dbReference type="EMBL" id="DS995905">
    <property type="protein sequence ID" value="EEA19418.1"/>
    <property type="molecule type" value="Genomic_DNA"/>
</dbReference>
<dbReference type="AlphaFoldDB" id="B6QSI1"/>
<feature type="domain" description="F-box" evidence="1">
    <location>
        <begin position="31"/>
        <end position="78"/>
    </location>
</feature>
<reference evidence="3" key="1">
    <citation type="journal article" date="2015" name="Genome Announc.">
        <title>Genome sequence of the AIDS-associated pathogen Penicillium marneffei (ATCC18224) and its near taxonomic relative Talaromyces stipitatus (ATCC10500).</title>
        <authorList>
            <person name="Nierman W.C."/>
            <person name="Fedorova-Abrams N.D."/>
            <person name="Andrianopoulos A."/>
        </authorList>
    </citation>
    <scope>NUCLEOTIDE SEQUENCE [LARGE SCALE GENOMIC DNA]</scope>
    <source>
        <strain evidence="3">ATCC 18224 / CBS 334.59 / QM 7333</strain>
    </source>
</reference>
<evidence type="ECO:0000259" key="1">
    <source>
        <dbReference type="PROSITE" id="PS50181"/>
    </source>
</evidence>
<accession>B6QSI1</accession>
<sequence length="583" mass="67004">MHPGNPFLSTYKKSPLTLDRLLEGRPIAAQNSSLLNLPVEILSEIVKYIETDKSSLASLALVNSDCRQLARSCQFRDVLIDFSPRSSYILGVLIREATERMRTKDRLTRRPALGACVRYMTTNLTHYWKERKAMRPKISEGEASTDRAAFQQWMELSGNVSTRIDHVYDPSLLLVITTLPHLEILDWDKVADINPYFLDSLGASTVKHLKFEGNLDSDNMAMQLEDGASWPLLSLDIHVKWDFGYRWERETVDASPFWNGLFQACCSTLRILKCTHIQIHRREDKAISFNAHFPHLQFLFIQYDMPISQPSLISLLQSPRLSTLVINIGDSITVNAMDQVGYLRSLETLVWNGVNLPATLSLRSLEHNSQLKKFGILWSQSPSLLERIVPALTSCYNLKTLSLIWDEKIISSVTLMSLSRLSSLEELHISAGHQTGWRHNWFVDHNAIRNILAPLRKLKIFLISRDSYQINKQLPNAEENSYYDYRVPSGDDYIEFMEQQQSADDGQVIDSLHDVWEKLHLRRMTQQAEKYAAVFLELQWIYIGQLVFTFRQCPDGQQVTVSSSAERKPDFPIYETLFGVWSK</sequence>
<dbReference type="InterPro" id="IPR032675">
    <property type="entry name" value="LRR_dom_sf"/>
</dbReference>
<keyword evidence="3" id="KW-1185">Reference proteome</keyword>
<dbReference type="Gene3D" id="3.80.10.10">
    <property type="entry name" value="Ribonuclease Inhibitor"/>
    <property type="match status" value="1"/>
</dbReference>
<dbReference type="PROSITE" id="PS50181">
    <property type="entry name" value="FBOX"/>
    <property type="match status" value="1"/>
</dbReference>
<dbReference type="VEuPathDB" id="FungiDB:PMAA_002120"/>
<dbReference type="HOGENOM" id="CLU_027349_1_0_1"/>
<proteinExistence type="predicted"/>
<gene>
    <name evidence="2" type="ORF">PMAA_002120</name>
</gene>
<organism evidence="2 3">
    <name type="scientific">Talaromyces marneffei (strain ATCC 18224 / CBS 334.59 / QM 7333)</name>
    <name type="common">Penicillium marneffei</name>
    <dbReference type="NCBI Taxonomy" id="441960"/>
    <lineage>
        <taxon>Eukaryota</taxon>
        <taxon>Fungi</taxon>
        <taxon>Dikarya</taxon>
        <taxon>Ascomycota</taxon>
        <taxon>Pezizomycotina</taxon>
        <taxon>Eurotiomycetes</taxon>
        <taxon>Eurotiomycetidae</taxon>
        <taxon>Eurotiales</taxon>
        <taxon>Trichocomaceae</taxon>
        <taxon>Talaromyces</taxon>
        <taxon>Talaromyces sect. Talaromyces</taxon>
    </lineage>
</organism>
<name>B6QSI1_TALMQ</name>
<dbReference type="Proteomes" id="UP000001294">
    <property type="component" value="Unassembled WGS sequence"/>
</dbReference>
<dbReference type="SUPFAM" id="SSF52047">
    <property type="entry name" value="RNI-like"/>
    <property type="match status" value="1"/>
</dbReference>
<dbReference type="PhylomeDB" id="B6QSI1"/>
<evidence type="ECO:0000313" key="3">
    <source>
        <dbReference type="Proteomes" id="UP000001294"/>
    </source>
</evidence>
<dbReference type="OrthoDB" id="4227184at2759"/>
<protein>
    <recommendedName>
        <fullName evidence="1">F-box domain-containing protein</fullName>
    </recommendedName>
</protein>
<evidence type="ECO:0000313" key="2">
    <source>
        <dbReference type="EMBL" id="EEA19418.1"/>
    </source>
</evidence>
<dbReference type="InterPro" id="IPR001810">
    <property type="entry name" value="F-box_dom"/>
</dbReference>